<dbReference type="Proteomes" id="UP000315252">
    <property type="component" value="Unassembled WGS sequence"/>
</dbReference>
<dbReference type="SUPFAM" id="SSF50494">
    <property type="entry name" value="Trypsin-like serine proteases"/>
    <property type="match status" value="1"/>
</dbReference>
<dbReference type="GO" id="GO:0006508">
    <property type="term" value="P:proteolysis"/>
    <property type="evidence" value="ECO:0007669"/>
    <property type="project" value="InterPro"/>
</dbReference>
<organism evidence="2 3">
    <name type="scientific">Denitrobaculum tricleocarpae</name>
    <dbReference type="NCBI Taxonomy" id="2591009"/>
    <lineage>
        <taxon>Bacteria</taxon>
        <taxon>Pseudomonadati</taxon>
        <taxon>Pseudomonadota</taxon>
        <taxon>Alphaproteobacteria</taxon>
        <taxon>Rhodospirillales</taxon>
        <taxon>Rhodospirillaceae</taxon>
        <taxon>Denitrobaculum</taxon>
    </lineage>
</organism>
<feature type="signal peptide" evidence="1">
    <location>
        <begin position="1"/>
        <end position="41"/>
    </location>
</feature>
<accession>A0A545TMB7</accession>
<dbReference type="GO" id="GO:0004252">
    <property type="term" value="F:serine-type endopeptidase activity"/>
    <property type="evidence" value="ECO:0007669"/>
    <property type="project" value="InterPro"/>
</dbReference>
<keyword evidence="3" id="KW-1185">Reference proteome</keyword>
<dbReference type="EMBL" id="VHSH01000006">
    <property type="protein sequence ID" value="TQV78385.1"/>
    <property type="molecule type" value="Genomic_DNA"/>
</dbReference>
<evidence type="ECO:0000313" key="3">
    <source>
        <dbReference type="Proteomes" id="UP000315252"/>
    </source>
</evidence>
<gene>
    <name evidence="2" type="ORF">FKG95_17615</name>
</gene>
<dbReference type="InterPro" id="IPR043504">
    <property type="entry name" value="Peptidase_S1_PA_chymotrypsin"/>
</dbReference>
<evidence type="ECO:0000313" key="2">
    <source>
        <dbReference type="EMBL" id="TQV78385.1"/>
    </source>
</evidence>
<evidence type="ECO:0000256" key="1">
    <source>
        <dbReference type="SAM" id="SignalP"/>
    </source>
</evidence>
<dbReference type="PRINTS" id="PR00834">
    <property type="entry name" value="PROTEASES2C"/>
</dbReference>
<comment type="caution">
    <text evidence="2">The sequence shown here is derived from an EMBL/GenBank/DDBJ whole genome shotgun (WGS) entry which is preliminary data.</text>
</comment>
<dbReference type="OrthoDB" id="112232at2"/>
<proteinExistence type="predicted"/>
<keyword evidence="1" id="KW-0732">Signal</keyword>
<dbReference type="InterPro" id="IPR009003">
    <property type="entry name" value="Peptidase_S1_PA"/>
</dbReference>
<dbReference type="PANTHER" id="PTHR22939">
    <property type="entry name" value="SERINE PROTEASE FAMILY S1C HTRA-RELATED"/>
    <property type="match status" value="1"/>
</dbReference>
<dbReference type="PANTHER" id="PTHR22939:SF129">
    <property type="entry name" value="SERINE PROTEASE HTRA2, MITOCHONDRIAL"/>
    <property type="match status" value="1"/>
</dbReference>
<dbReference type="InterPro" id="IPR001940">
    <property type="entry name" value="Peptidase_S1C"/>
</dbReference>
<dbReference type="Pfam" id="PF13365">
    <property type="entry name" value="Trypsin_2"/>
    <property type="match status" value="1"/>
</dbReference>
<dbReference type="Gene3D" id="2.40.10.10">
    <property type="entry name" value="Trypsin-like serine proteases"/>
    <property type="match status" value="2"/>
</dbReference>
<feature type="chain" id="PRO_5022114645" evidence="1">
    <location>
        <begin position="42"/>
        <end position="312"/>
    </location>
</feature>
<sequence length="312" mass="33830">MAAKLRMIMRKHQARNRANRLSLAGCAFLGFSVMAPLSAKANQSPDVVNCYDAKRDHVQIVLRSDCVGEVVSDERAEAIKQRRIERIREKLENQSKPLAPGKRLVSIGTGFFVAPGGVVLTNNHVVASCPQVSVTTTAGQRLEATIQATSPAFDLALLKTKLESKVHATFARKNDQLTDLPIVLVGYPNQGIAPIKPLLTPGRTLQRYQVSRLGVMVPIRADVRKGNSGGPVIDESGRVIGVITAKIDTVSTFKQTGKVVRDVGYAVSNSVVLGFLENNQVTVTTADVSKKNSETELFDGAKPYIVRVGCWQ</sequence>
<name>A0A545TMB7_9PROT</name>
<dbReference type="AlphaFoldDB" id="A0A545TMB7"/>
<reference evidence="2 3" key="1">
    <citation type="submission" date="2019-06" db="EMBL/GenBank/DDBJ databases">
        <title>Whole genome sequence for Rhodospirillaceae sp. R148.</title>
        <authorList>
            <person name="Wang G."/>
        </authorList>
    </citation>
    <scope>NUCLEOTIDE SEQUENCE [LARGE SCALE GENOMIC DNA]</scope>
    <source>
        <strain evidence="2 3">R148</strain>
    </source>
</reference>
<protein>
    <submittedName>
        <fullName evidence="2">Trypsin-like peptidase domain-containing protein</fullName>
    </submittedName>
</protein>